<dbReference type="Pfam" id="PF13525">
    <property type="entry name" value="YfiO"/>
    <property type="match status" value="1"/>
</dbReference>
<reference evidence="6 7" key="1">
    <citation type="journal article" date="2017" name="Water Res.">
        <title>Comammox in drinking water systems.</title>
        <authorList>
            <person name="Wang Y."/>
            <person name="Ma L."/>
            <person name="Mao Y."/>
            <person name="Jiang X."/>
            <person name="Xia Y."/>
            <person name="Yu K."/>
            <person name="Li B."/>
            <person name="Zhang T."/>
        </authorList>
    </citation>
    <scope>NUCLEOTIDE SEQUENCE [LARGE SCALE GENOMIC DNA]</scope>
    <source>
        <strain evidence="6">SG_bin8</strain>
    </source>
</reference>
<dbReference type="STRING" id="1827387.A4S15_08770"/>
<dbReference type="InterPro" id="IPR011990">
    <property type="entry name" value="TPR-like_helical_dom_sf"/>
</dbReference>
<dbReference type="AlphaFoldDB" id="A0A1W9HXV5"/>
<evidence type="ECO:0000256" key="2">
    <source>
        <dbReference type="ARBA" id="ARBA00023136"/>
    </source>
</evidence>
<sequence>MFSGITRFFSKKDEQAKEDIPAGRLFNEGLVLLNQNRFRAASLRFEEVDRAHPYSEWAKKSLLLIAYAQYRSGEYDNAAGAADRYLALHPGSEDAPYAKFLLGDSYYRQIPDVARDQGGSERALQALRELVQRYPGTEYARAAEQRMLVARDQLGGREMEIGRFYLKQKSYGAAAGRFKSVVQQFQTTRHIEEALYRLVECYLALGIVDEAQAAASVLGHNYPESEWYRDAFGLLSKDGLAPQDKTDSWITRALKSITG</sequence>
<feature type="domain" description="Outer membrane lipoprotein BamD-like" evidence="5">
    <location>
        <begin position="20"/>
        <end position="214"/>
    </location>
</feature>
<evidence type="ECO:0000313" key="7">
    <source>
        <dbReference type="Proteomes" id="UP000192872"/>
    </source>
</evidence>
<dbReference type="NCBIfam" id="TIGR03302">
    <property type="entry name" value="OM_YfiO"/>
    <property type="match status" value="1"/>
</dbReference>
<dbReference type="Proteomes" id="UP000192872">
    <property type="component" value="Unassembled WGS sequence"/>
</dbReference>
<dbReference type="CDD" id="cd15830">
    <property type="entry name" value="BamD"/>
    <property type="match status" value="1"/>
</dbReference>
<keyword evidence="2 4" id="KW-0472">Membrane</keyword>
<dbReference type="SUPFAM" id="SSF48452">
    <property type="entry name" value="TPR-like"/>
    <property type="match status" value="1"/>
</dbReference>
<dbReference type="Gene3D" id="1.25.40.10">
    <property type="entry name" value="Tetratricopeptide repeat domain"/>
    <property type="match status" value="1"/>
</dbReference>
<dbReference type="InterPro" id="IPR039565">
    <property type="entry name" value="BamD-like"/>
</dbReference>
<dbReference type="GO" id="GO:0009279">
    <property type="term" value="C:cell outer membrane"/>
    <property type="evidence" value="ECO:0007669"/>
    <property type="project" value="UniProtKB-SubCell"/>
</dbReference>
<keyword evidence="3 4" id="KW-0998">Cell outer membrane</keyword>
<evidence type="ECO:0000313" key="6">
    <source>
        <dbReference type="EMBL" id="OQW52265.1"/>
    </source>
</evidence>
<name>A0A1W9HXV5_9HYPH</name>
<dbReference type="HAMAP" id="MF_00922">
    <property type="entry name" value="OM_assembly_BamD"/>
    <property type="match status" value="1"/>
</dbReference>
<dbReference type="GO" id="GO:0043165">
    <property type="term" value="P:Gram-negative-bacterium-type cell outer membrane assembly"/>
    <property type="evidence" value="ECO:0007669"/>
    <property type="project" value="UniProtKB-UniRule"/>
</dbReference>
<evidence type="ECO:0000256" key="4">
    <source>
        <dbReference type="HAMAP-Rule" id="MF_00922"/>
    </source>
</evidence>
<keyword evidence="1 4" id="KW-0732">Signal</keyword>
<proteinExistence type="inferred from homology"/>
<organism evidence="6 7">
    <name type="scientific">Candidatus Raskinella chloraquaticus</name>
    <dbReference type="NCBI Taxonomy" id="1951219"/>
    <lineage>
        <taxon>Bacteria</taxon>
        <taxon>Pseudomonadati</taxon>
        <taxon>Pseudomonadota</taxon>
        <taxon>Alphaproteobacteria</taxon>
        <taxon>Hyphomicrobiales</taxon>
        <taxon>Phreatobacteraceae</taxon>
        <taxon>Candidatus Raskinella</taxon>
    </lineage>
</organism>
<protein>
    <recommendedName>
        <fullName evidence="4">Outer membrane protein assembly factor BamD</fullName>
    </recommendedName>
</protein>
<accession>A0A1W9HXV5</accession>
<evidence type="ECO:0000259" key="5">
    <source>
        <dbReference type="Pfam" id="PF13525"/>
    </source>
</evidence>
<dbReference type="GO" id="GO:0051205">
    <property type="term" value="P:protein insertion into membrane"/>
    <property type="evidence" value="ECO:0007669"/>
    <property type="project" value="UniProtKB-UniRule"/>
</dbReference>
<gene>
    <name evidence="4" type="primary">bamD</name>
    <name evidence="6" type="ORF">A4S15_08770</name>
</gene>
<comment type="subunit">
    <text evidence="4">Part of the Bam complex.</text>
</comment>
<dbReference type="InterPro" id="IPR017689">
    <property type="entry name" value="BamD"/>
</dbReference>
<dbReference type="EMBL" id="LWDL01000015">
    <property type="protein sequence ID" value="OQW52265.1"/>
    <property type="molecule type" value="Genomic_DNA"/>
</dbReference>
<comment type="subcellular location">
    <subcellularLocation>
        <location evidence="4">Cell outer membrane</location>
    </subcellularLocation>
</comment>
<comment type="similarity">
    <text evidence="4">Belongs to the BamD family.</text>
</comment>
<keyword evidence="6" id="KW-0449">Lipoprotein</keyword>
<evidence type="ECO:0000256" key="3">
    <source>
        <dbReference type="ARBA" id="ARBA00023237"/>
    </source>
</evidence>
<evidence type="ECO:0000256" key="1">
    <source>
        <dbReference type="ARBA" id="ARBA00022729"/>
    </source>
</evidence>
<comment type="caution">
    <text evidence="6">The sequence shown here is derived from an EMBL/GenBank/DDBJ whole genome shotgun (WGS) entry which is preliminary data.</text>
</comment>
<comment type="function">
    <text evidence="4">Part of the outer membrane protein assembly complex, which is involved in assembly and insertion of beta-barrel proteins into the outer membrane.</text>
</comment>